<evidence type="ECO:0000256" key="1">
    <source>
        <dbReference type="SAM" id="MobiDB-lite"/>
    </source>
</evidence>
<dbReference type="RefSeq" id="WP_311662467.1">
    <property type="nucleotide sequence ID" value="NZ_JAVRHT010000008.1"/>
</dbReference>
<feature type="region of interest" description="Disordered" evidence="1">
    <location>
        <begin position="41"/>
        <end position="84"/>
    </location>
</feature>
<keyword evidence="2" id="KW-0472">Membrane</keyword>
<keyword evidence="4" id="KW-1185">Reference proteome</keyword>
<evidence type="ECO:0008006" key="5">
    <source>
        <dbReference type="Google" id="ProtNLM"/>
    </source>
</evidence>
<proteinExistence type="predicted"/>
<evidence type="ECO:0000256" key="2">
    <source>
        <dbReference type="SAM" id="Phobius"/>
    </source>
</evidence>
<name>A0ABU3BPB0_9BACT</name>
<gene>
    <name evidence="3" type="ORF">RM540_05120</name>
</gene>
<evidence type="ECO:0000313" key="3">
    <source>
        <dbReference type="EMBL" id="MDT0631125.1"/>
    </source>
</evidence>
<evidence type="ECO:0000313" key="4">
    <source>
        <dbReference type="Proteomes" id="UP001267426"/>
    </source>
</evidence>
<organism evidence="3 4">
    <name type="scientific">Rubrivirga litoralis</name>
    <dbReference type="NCBI Taxonomy" id="3075598"/>
    <lineage>
        <taxon>Bacteria</taxon>
        <taxon>Pseudomonadati</taxon>
        <taxon>Rhodothermota</taxon>
        <taxon>Rhodothermia</taxon>
        <taxon>Rhodothermales</taxon>
        <taxon>Rubricoccaceae</taxon>
        <taxon>Rubrivirga</taxon>
    </lineage>
</organism>
<accession>A0ABU3BPB0</accession>
<dbReference type="Proteomes" id="UP001267426">
    <property type="component" value="Unassembled WGS sequence"/>
</dbReference>
<reference evidence="3 4" key="1">
    <citation type="submission" date="2023-09" db="EMBL/GenBank/DDBJ databases">
        <authorList>
            <person name="Rey-Velasco X."/>
        </authorList>
    </citation>
    <scope>NUCLEOTIDE SEQUENCE [LARGE SCALE GENOMIC DNA]</scope>
    <source>
        <strain evidence="3 4">F394</strain>
    </source>
</reference>
<comment type="caution">
    <text evidence="3">The sequence shown here is derived from an EMBL/GenBank/DDBJ whole genome shotgun (WGS) entry which is preliminary data.</text>
</comment>
<feature type="transmembrane region" description="Helical" evidence="2">
    <location>
        <begin position="6"/>
        <end position="28"/>
    </location>
</feature>
<keyword evidence="2" id="KW-0812">Transmembrane</keyword>
<dbReference type="EMBL" id="JAVRHT010000008">
    <property type="protein sequence ID" value="MDT0631125.1"/>
    <property type="molecule type" value="Genomic_DNA"/>
</dbReference>
<sequence>MDTQIYLVVAVTFVGFVGLAFILLYPVYRFLRREERVADEWTQDAVARRQRPDAGKGVSGDGAPTDPVPTLSPPRRDADPPDGR</sequence>
<feature type="compositionally biased region" description="Basic and acidic residues" evidence="1">
    <location>
        <begin position="74"/>
        <end position="84"/>
    </location>
</feature>
<keyword evidence="2" id="KW-1133">Transmembrane helix</keyword>
<protein>
    <recommendedName>
        <fullName evidence="5">Cbb3-type cytochrome oxidase component FixQ</fullName>
    </recommendedName>
</protein>